<dbReference type="Proteomes" id="UP000279833">
    <property type="component" value="Unassembled WGS sequence"/>
</dbReference>
<evidence type="ECO:0000313" key="4">
    <source>
        <dbReference type="WBParaSite" id="SCUD_0001460101-mRNA-1"/>
    </source>
</evidence>
<organism evidence="4">
    <name type="scientific">Schistosoma curassoni</name>
    <dbReference type="NCBI Taxonomy" id="6186"/>
    <lineage>
        <taxon>Eukaryota</taxon>
        <taxon>Metazoa</taxon>
        <taxon>Spiralia</taxon>
        <taxon>Lophotrochozoa</taxon>
        <taxon>Platyhelminthes</taxon>
        <taxon>Trematoda</taxon>
        <taxon>Digenea</taxon>
        <taxon>Strigeidida</taxon>
        <taxon>Schistosomatoidea</taxon>
        <taxon>Schistosomatidae</taxon>
        <taxon>Schistosoma</taxon>
    </lineage>
</organism>
<evidence type="ECO:0000256" key="1">
    <source>
        <dbReference type="SAM" id="MobiDB-lite"/>
    </source>
</evidence>
<feature type="compositionally biased region" description="Low complexity" evidence="1">
    <location>
        <begin position="66"/>
        <end position="84"/>
    </location>
</feature>
<dbReference type="WBParaSite" id="SCUD_0001460101-mRNA-1">
    <property type="protein sequence ID" value="SCUD_0001460101-mRNA-1"/>
    <property type="gene ID" value="SCUD_0001460101"/>
</dbReference>
<name>A0A183KHU7_9TREM</name>
<evidence type="ECO:0000313" key="2">
    <source>
        <dbReference type="EMBL" id="VDP56874.1"/>
    </source>
</evidence>
<feature type="region of interest" description="Disordered" evidence="1">
    <location>
        <begin position="33"/>
        <end position="89"/>
    </location>
</feature>
<feature type="compositionally biased region" description="Low complexity" evidence="1">
    <location>
        <begin position="36"/>
        <end position="47"/>
    </location>
</feature>
<accession>A0A183KHU7</accession>
<reference evidence="2 3" key="2">
    <citation type="submission" date="2018-11" db="EMBL/GenBank/DDBJ databases">
        <authorList>
            <consortium name="Pathogen Informatics"/>
        </authorList>
    </citation>
    <scope>NUCLEOTIDE SEQUENCE [LARGE SCALE GENOMIC DNA]</scope>
    <source>
        <strain evidence="2">Dakar</strain>
        <strain evidence="3">Dakar, Senegal</strain>
    </source>
</reference>
<reference evidence="4" key="1">
    <citation type="submission" date="2016-06" db="UniProtKB">
        <authorList>
            <consortium name="WormBaseParasite"/>
        </authorList>
    </citation>
    <scope>IDENTIFICATION</scope>
</reference>
<gene>
    <name evidence="2" type="ORF">SCUD_LOCUS14598</name>
</gene>
<dbReference type="STRING" id="6186.A0A183KHU7"/>
<proteinExistence type="predicted"/>
<feature type="compositionally biased region" description="Polar residues" evidence="1">
    <location>
        <begin position="48"/>
        <end position="65"/>
    </location>
</feature>
<sequence length="128" mass="13813">SYIPVLTNASGNLNQVTLGNNIPLTIRQPQFAQVASPPTHVTSSPTPLQQQQAQPNCAGTDETTCSQSDQQSTAQISTIQSNSSPIPPDLTRNIRTIGRRLGPPPPAPEVSDVFWESSIKINLFFFSI</sequence>
<evidence type="ECO:0000313" key="3">
    <source>
        <dbReference type="Proteomes" id="UP000279833"/>
    </source>
</evidence>
<keyword evidence="3" id="KW-1185">Reference proteome</keyword>
<protein>
    <submittedName>
        <fullName evidence="2 4">Uncharacterized protein</fullName>
    </submittedName>
</protein>
<dbReference type="EMBL" id="UZAK01036855">
    <property type="protein sequence ID" value="VDP56874.1"/>
    <property type="molecule type" value="Genomic_DNA"/>
</dbReference>
<dbReference type="AlphaFoldDB" id="A0A183KHU7"/>